<keyword evidence="2" id="KW-1185">Reference proteome</keyword>
<evidence type="ECO:0000313" key="1">
    <source>
        <dbReference type="EMBL" id="KAL1498105.1"/>
    </source>
</evidence>
<protein>
    <submittedName>
        <fullName evidence="1">Uncharacterized protein</fullName>
    </submittedName>
</protein>
<sequence>MNASAMRLEFYITVQELTSARILHYLIFSNGEVHENVWTVRSGIVLLSYNKIWSPHARTESHKASLKAKSLLLAIQEIEVYLTLSELSPSFAVVKAWVVEFKRGYRNNTDMHVLVDQNRQLRKIFVEKKIDRRIVFSQLRRNPKDFLCQLIIEDNTCIHHFFPATKSQVKQWTMKSESAVMGVNSLSQASVYLEKGRIVNEIPEKLKCIIAQKDLYHKILFQDKLCNIIEYTPF</sequence>
<organism evidence="1 2">
    <name type="scientific">Hypothenemus hampei</name>
    <name type="common">Coffee berry borer</name>
    <dbReference type="NCBI Taxonomy" id="57062"/>
    <lineage>
        <taxon>Eukaryota</taxon>
        <taxon>Metazoa</taxon>
        <taxon>Ecdysozoa</taxon>
        <taxon>Arthropoda</taxon>
        <taxon>Hexapoda</taxon>
        <taxon>Insecta</taxon>
        <taxon>Pterygota</taxon>
        <taxon>Neoptera</taxon>
        <taxon>Endopterygota</taxon>
        <taxon>Coleoptera</taxon>
        <taxon>Polyphaga</taxon>
        <taxon>Cucujiformia</taxon>
        <taxon>Curculionidae</taxon>
        <taxon>Scolytinae</taxon>
        <taxon>Hypothenemus</taxon>
    </lineage>
</organism>
<accession>A0ABD1ERL2</accession>
<evidence type="ECO:0000313" key="2">
    <source>
        <dbReference type="Proteomes" id="UP001566132"/>
    </source>
</evidence>
<reference evidence="1 2" key="1">
    <citation type="submission" date="2024-05" db="EMBL/GenBank/DDBJ databases">
        <title>Genetic variation in Jamaican populations of the coffee berry borer (Hypothenemus hampei).</title>
        <authorList>
            <person name="Errbii M."/>
            <person name="Myrie A."/>
        </authorList>
    </citation>
    <scope>NUCLEOTIDE SEQUENCE [LARGE SCALE GENOMIC DNA]</scope>
    <source>
        <strain evidence="1">JA-Hopewell-2020-01-JO</strain>
        <tissue evidence="1">Whole body</tissue>
    </source>
</reference>
<gene>
    <name evidence="1" type="ORF">ABEB36_008959</name>
</gene>
<dbReference type="Proteomes" id="UP001566132">
    <property type="component" value="Unassembled WGS sequence"/>
</dbReference>
<dbReference type="EMBL" id="JBDJPC010000006">
    <property type="protein sequence ID" value="KAL1498105.1"/>
    <property type="molecule type" value="Genomic_DNA"/>
</dbReference>
<dbReference type="AlphaFoldDB" id="A0ABD1ERL2"/>
<proteinExistence type="predicted"/>
<name>A0ABD1ERL2_HYPHA</name>
<comment type="caution">
    <text evidence="1">The sequence shown here is derived from an EMBL/GenBank/DDBJ whole genome shotgun (WGS) entry which is preliminary data.</text>
</comment>